<dbReference type="AlphaFoldDB" id="A0A8J2ZKP7"/>
<name>A0A8J2ZKP7_9RHOB</name>
<organism evidence="2 3">
    <name type="scientific">Salipiger pallidus</name>
    <dbReference type="NCBI Taxonomy" id="1775170"/>
    <lineage>
        <taxon>Bacteria</taxon>
        <taxon>Pseudomonadati</taxon>
        <taxon>Pseudomonadota</taxon>
        <taxon>Alphaproteobacteria</taxon>
        <taxon>Rhodobacterales</taxon>
        <taxon>Roseobacteraceae</taxon>
        <taxon>Salipiger</taxon>
    </lineage>
</organism>
<dbReference type="PANTHER" id="PTHR28047">
    <property type="entry name" value="PROTEIN DCG1"/>
    <property type="match status" value="1"/>
</dbReference>
<evidence type="ECO:0000313" key="2">
    <source>
        <dbReference type="EMBL" id="GGG76364.1"/>
    </source>
</evidence>
<protein>
    <recommendedName>
        <fullName evidence="4">Allantoin racemase</fullName>
    </recommendedName>
</protein>
<dbReference type="RefSeq" id="WP_188790688.1">
    <property type="nucleotide sequence ID" value="NZ_BMJV01000005.1"/>
</dbReference>
<dbReference type="Pfam" id="PF01177">
    <property type="entry name" value="Asp_Glu_race"/>
    <property type="match status" value="1"/>
</dbReference>
<dbReference type="InterPro" id="IPR015942">
    <property type="entry name" value="Asp/Glu/hydantoin_racemase"/>
</dbReference>
<dbReference type="Gene3D" id="3.40.50.12500">
    <property type="match status" value="1"/>
</dbReference>
<dbReference type="InterPro" id="IPR052186">
    <property type="entry name" value="Hydantoin_racemase-like"/>
</dbReference>
<dbReference type="Proteomes" id="UP000617145">
    <property type="component" value="Unassembled WGS sequence"/>
</dbReference>
<reference evidence="2" key="2">
    <citation type="submission" date="2020-09" db="EMBL/GenBank/DDBJ databases">
        <authorList>
            <person name="Sun Q."/>
            <person name="Zhou Y."/>
        </authorList>
    </citation>
    <scope>NUCLEOTIDE SEQUENCE</scope>
    <source>
        <strain evidence="2">CGMCC 1.15762</strain>
    </source>
</reference>
<accession>A0A8J2ZKP7</accession>
<dbReference type="EMBL" id="BMJV01000005">
    <property type="protein sequence ID" value="GGG76364.1"/>
    <property type="molecule type" value="Genomic_DNA"/>
</dbReference>
<proteinExistence type="inferred from homology"/>
<dbReference type="InterPro" id="IPR053714">
    <property type="entry name" value="Iso_Racemase_Enz_sf"/>
</dbReference>
<evidence type="ECO:0000313" key="3">
    <source>
        <dbReference type="Proteomes" id="UP000617145"/>
    </source>
</evidence>
<comment type="similarity">
    <text evidence="1">Belongs to the HyuE racemase family.</text>
</comment>
<reference evidence="2" key="1">
    <citation type="journal article" date="2014" name="Int. J. Syst. Evol. Microbiol.">
        <title>Complete genome sequence of Corynebacterium casei LMG S-19264T (=DSM 44701T), isolated from a smear-ripened cheese.</title>
        <authorList>
            <consortium name="US DOE Joint Genome Institute (JGI-PGF)"/>
            <person name="Walter F."/>
            <person name="Albersmeier A."/>
            <person name="Kalinowski J."/>
            <person name="Ruckert C."/>
        </authorList>
    </citation>
    <scope>NUCLEOTIDE SEQUENCE</scope>
    <source>
        <strain evidence="2">CGMCC 1.15762</strain>
    </source>
</reference>
<dbReference type="PANTHER" id="PTHR28047:SF5">
    <property type="entry name" value="PROTEIN DCG1"/>
    <property type="match status" value="1"/>
</dbReference>
<dbReference type="GO" id="GO:0047661">
    <property type="term" value="F:amino-acid racemase activity"/>
    <property type="evidence" value="ECO:0007669"/>
    <property type="project" value="InterPro"/>
</dbReference>
<evidence type="ECO:0000256" key="1">
    <source>
        <dbReference type="ARBA" id="ARBA00038414"/>
    </source>
</evidence>
<comment type="caution">
    <text evidence="2">The sequence shown here is derived from an EMBL/GenBank/DDBJ whole genome shotgun (WGS) entry which is preliminary data.</text>
</comment>
<gene>
    <name evidence="2" type="ORF">GCM10011415_26350</name>
</gene>
<keyword evidence="3" id="KW-1185">Reference proteome</keyword>
<sequence length="221" mass="23092">MTRIFILNPNSSASVTDAMAHSVDLVKDGLWAEPVFGTLEGGPAGIESQADIDTVIPPLLDRIAAEEADAYVIGCFSDPGLAVAKANSAAPVVGIAEAAYGEAVQLGVPFGVVSIVQASIGRHAKAIDALGYTPFLAGDRSLDIGVTEMDQADRAIARITEIGTELRDIDGARSLILGCASMGVYRAEIERRLGLPVIDPVQAGALRAQMLLTLNYPKTPH</sequence>
<evidence type="ECO:0008006" key="4">
    <source>
        <dbReference type="Google" id="ProtNLM"/>
    </source>
</evidence>